<dbReference type="Gene3D" id="1.10.260.40">
    <property type="entry name" value="lambda repressor-like DNA-binding domains"/>
    <property type="match status" value="1"/>
</dbReference>
<evidence type="ECO:0000259" key="1">
    <source>
        <dbReference type="PROSITE" id="PS50943"/>
    </source>
</evidence>
<comment type="caution">
    <text evidence="2">The sequence shown here is derived from an EMBL/GenBank/DDBJ whole genome shotgun (WGS) entry which is preliminary data.</text>
</comment>
<dbReference type="PROSITE" id="PS50943">
    <property type="entry name" value="HTH_CROC1"/>
    <property type="match status" value="1"/>
</dbReference>
<dbReference type="AlphaFoldDB" id="A0A2S5TEK2"/>
<dbReference type="Pfam" id="PF17765">
    <property type="entry name" value="MLTR_LBD"/>
    <property type="match status" value="1"/>
</dbReference>
<evidence type="ECO:0000313" key="3">
    <source>
        <dbReference type="Proteomes" id="UP000238220"/>
    </source>
</evidence>
<dbReference type="EMBL" id="PSNW01000007">
    <property type="protein sequence ID" value="PPE73415.1"/>
    <property type="molecule type" value="Genomic_DNA"/>
</dbReference>
<dbReference type="SUPFAM" id="SSF47413">
    <property type="entry name" value="lambda repressor-like DNA-binding domains"/>
    <property type="match status" value="1"/>
</dbReference>
<protein>
    <submittedName>
        <fullName evidence="2">Transcriptional regulator</fullName>
    </submittedName>
</protein>
<dbReference type="PANTHER" id="PTHR35010">
    <property type="entry name" value="BLL4672 PROTEIN-RELATED"/>
    <property type="match status" value="1"/>
</dbReference>
<dbReference type="Proteomes" id="UP000238220">
    <property type="component" value="Unassembled WGS sequence"/>
</dbReference>
<dbReference type="InterPro" id="IPR010982">
    <property type="entry name" value="Lambda_DNA-bd_dom_sf"/>
</dbReference>
<dbReference type="Gene3D" id="3.30.450.180">
    <property type="match status" value="1"/>
</dbReference>
<dbReference type="RefSeq" id="WP_104231011.1">
    <property type="nucleotide sequence ID" value="NZ_PSNW01000007.1"/>
</dbReference>
<accession>A0A2S5TEK2</accession>
<dbReference type="OrthoDB" id="2959414at2"/>
<dbReference type="SMART" id="SM00530">
    <property type="entry name" value="HTH_XRE"/>
    <property type="match status" value="1"/>
</dbReference>
<dbReference type="GO" id="GO:0003677">
    <property type="term" value="F:DNA binding"/>
    <property type="evidence" value="ECO:0007669"/>
    <property type="project" value="InterPro"/>
</dbReference>
<keyword evidence="3" id="KW-1185">Reference proteome</keyword>
<reference evidence="2 3" key="1">
    <citation type="submission" date="2018-02" db="EMBL/GenBank/DDBJ databases">
        <title>Genome sequencing of Solimonas sp. HR-BB.</title>
        <authorList>
            <person name="Lee Y."/>
            <person name="Jeon C.O."/>
        </authorList>
    </citation>
    <scope>NUCLEOTIDE SEQUENCE [LARGE SCALE GENOMIC DNA]</scope>
    <source>
        <strain evidence="2 3">HR-BB</strain>
    </source>
</reference>
<sequence length="272" mass="30332">MAGDLADVVAFPNLLRDCRRGRRLSQLDLAVEAEVSQRHLSFLESGRAKPSREMVLQLAQALDLPLRERNRLLQSAGYAGLFPQRRLETGDMGPVRQALERLLKHHEPYPAVVVDRAWNLFMANDAVTRVFGLLGNLDEIYARVCGDGPRNVLKLTFHPQGLQPYIANFAEVAAPLLARTAREALEHPEVQAVLDEVLSYPGIPARWRVQEVHPLALPVLPTDFRVGPVSLKLFSMLTTFGTPQDITTDELRVESFYPADAASEALLRQLGK</sequence>
<evidence type="ECO:0000313" key="2">
    <source>
        <dbReference type="EMBL" id="PPE73415.1"/>
    </source>
</evidence>
<dbReference type="Pfam" id="PF01381">
    <property type="entry name" value="HTH_3"/>
    <property type="match status" value="1"/>
</dbReference>
<dbReference type="PANTHER" id="PTHR35010:SF4">
    <property type="entry name" value="BLL5781 PROTEIN"/>
    <property type="match status" value="1"/>
</dbReference>
<proteinExistence type="predicted"/>
<organism evidence="2 3">
    <name type="scientific">Solimonas fluminis</name>
    <dbReference type="NCBI Taxonomy" id="2086571"/>
    <lineage>
        <taxon>Bacteria</taxon>
        <taxon>Pseudomonadati</taxon>
        <taxon>Pseudomonadota</taxon>
        <taxon>Gammaproteobacteria</taxon>
        <taxon>Nevskiales</taxon>
        <taxon>Nevskiaceae</taxon>
        <taxon>Solimonas</taxon>
    </lineage>
</organism>
<dbReference type="InterPro" id="IPR041413">
    <property type="entry name" value="MLTR_LBD"/>
</dbReference>
<feature type="domain" description="HTH cro/C1-type" evidence="1">
    <location>
        <begin position="15"/>
        <end position="69"/>
    </location>
</feature>
<name>A0A2S5TEK2_9GAMM</name>
<dbReference type="InterPro" id="IPR001387">
    <property type="entry name" value="Cro/C1-type_HTH"/>
</dbReference>
<gene>
    <name evidence="2" type="ORF">C3942_14205</name>
</gene>
<dbReference type="CDD" id="cd00093">
    <property type="entry name" value="HTH_XRE"/>
    <property type="match status" value="1"/>
</dbReference>